<evidence type="ECO:0000256" key="1">
    <source>
        <dbReference type="ARBA" id="ARBA00022729"/>
    </source>
</evidence>
<keyword evidence="7" id="KW-1185">Reference proteome</keyword>
<dbReference type="CDD" id="cd12797">
    <property type="entry name" value="M23_peptidase"/>
    <property type="match status" value="1"/>
</dbReference>
<dbReference type="EMBL" id="LM995447">
    <property type="protein sequence ID" value="CDZ23260.1"/>
    <property type="molecule type" value="Genomic_DNA"/>
</dbReference>
<dbReference type="Proteomes" id="UP000032431">
    <property type="component" value="Chromosome I"/>
</dbReference>
<dbReference type="AlphaFoldDB" id="A0A078KQ18"/>
<feature type="coiled-coil region" evidence="2">
    <location>
        <begin position="167"/>
        <end position="257"/>
    </location>
</feature>
<feature type="chain" id="PRO_5038631613" evidence="3">
    <location>
        <begin position="32"/>
        <end position="419"/>
    </location>
</feature>
<dbReference type="InterPro" id="IPR050570">
    <property type="entry name" value="Cell_wall_metabolism_enzyme"/>
</dbReference>
<evidence type="ECO:0000259" key="5">
    <source>
        <dbReference type="Pfam" id="PF24568"/>
    </source>
</evidence>
<gene>
    <name evidence="6" type="ORF">CCDG5_0116</name>
</gene>
<feature type="domain" description="M23ase beta-sheet core" evidence="4">
    <location>
        <begin position="292"/>
        <end position="415"/>
    </location>
</feature>
<feature type="signal peptide" evidence="3">
    <location>
        <begin position="1"/>
        <end position="31"/>
    </location>
</feature>
<evidence type="ECO:0000313" key="7">
    <source>
        <dbReference type="Proteomes" id="UP000032431"/>
    </source>
</evidence>
<dbReference type="KEGG" id="ccel:CCDG5_0116"/>
<evidence type="ECO:0000313" key="6">
    <source>
        <dbReference type="EMBL" id="CDZ23260.1"/>
    </source>
</evidence>
<reference evidence="7" key="1">
    <citation type="submission" date="2014-07" db="EMBL/GenBank/DDBJ databases">
        <authorList>
            <person name="Wibberg D."/>
        </authorList>
    </citation>
    <scope>NUCLEOTIDE SEQUENCE [LARGE SCALE GENOMIC DNA]</scope>
    <source>
        <strain evidence="7">DG5</strain>
    </source>
</reference>
<dbReference type="InterPro" id="IPR011055">
    <property type="entry name" value="Dup_hybrid_motif"/>
</dbReference>
<dbReference type="SUPFAM" id="SSF57997">
    <property type="entry name" value="Tropomyosin"/>
    <property type="match status" value="1"/>
</dbReference>
<dbReference type="SUPFAM" id="SSF51261">
    <property type="entry name" value="Duplicated hybrid motif"/>
    <property type="match status" value="1"/>
</dbReference>
<dbReference type="GO" id="GO:0004222">
    <property type="term" value="F:metalloendopeptidase activity"/>
    <property type="evidence" value="ECO:0007669"/>
    <property type="project" value="TreeGrafter"/>
</dbReference>
<evidence type="ECO:0000259" key="4">
    <source>
        <dbReference type="Pfam" id="PF01551"/>
    </source>
</evidence>
<dbReference type="HOGENOM" id="CLU_029425_4_3_9"/>
<dbReference type="PATRIC" id="fig|29343.3.peg.118"/>
<evidence type="ECO:0000256" key="3">
    <source>
        <dbReference type="SAM" id="SignalP"/>
    </source>
</evidence>
<dbReference type="OrthoDB" id="5623881at2"/>
<dbReference type="Gene3D" id="6.10.250.3150">
    <property type="match status" value="1"/>
</dbReference>
<name>A0A078KQ18_9FIRM</name>
<dbReference type="InterPro" id="IPR016047">
    <property type="entry name" value="M23ase_b-sheet_dom"/>
</dbReference>
<evidence type="ECO:0000256" key="2">
    <source>
        <dbReference type="SAM" id="Coils"/>
    </source>
</evidence>
<dbReference type="STRING" id="29343.CCDG5_0116"/>
<proteinExistence type="predicted"/>
<organism evidence="6 7">
    <name type="scientific">[Clostridium] cellulosi</name>
    <dbReference type="NCBI Taxonomy" id="29343"/>
    <lineage>
        <taxon>Bacteria</taxon>
        <taxon>Bacillati</taxon>
        <taxon>Bacillota</taxon>
        <taxon>Clostridia</taxon>
        <taxon>Eubacteriales</taxon>
        <taxon>Oscillospiraceae</taxon>
        <taxon>Oscillospiraceae incertae sedis</taxon>
    </lineage>
</organism>
<feature type="domain" description="Peptidoglycan hydrolase PcsB coiled-coil" evidence="5">
    <location>
        <begin position="114"/>
        <end position="186"/>
    </location>
</feature>
<dbReference type="Pfam" id="PF24568">
    <property type="entry name" value="CC_PcsB"/>
    <property type="match status" value="1"/>
</dbReference>
<dbReference type="InterPro" id="IPR057309">
    <property type="entry name" value="PcsB_CC"/>
</dbReference>
<dbReference type="PANTHER" id="PTHR21666:SF270">
    <property type="entry name" value="MUREIN HYDROLASE ACTIVATOR ENVC"/>
    <property type="match status" value="1"/>
</dbReference>
<feature type="coiled-coil region" evidence="2">
    <location>
        <begin position="37"/>
        <end position="120"/>
    </location>
</feature>
<keyword evidence="2" id="KW-0175">Coiled coil</keyword>
<accession>A0A078KQ18</accession>
<sequence>MSRKRRKIILSAIAAAVAMMMLFGMLTPVLGANAASQSSLDAKYKSLQKQLSEIEKQIKQNEAKINANNKKEEDIKKQLAVINKKIEITKQQLAVIRDQINENQNNINNLNYRIAETQEKIDQNTKLYRERVCALYEAGNVSRLQLLLSSKSASEFLSRFEIIKKISEHDTNLINELRQEKQQIEQDKAKLETEKAKLQKKLEEAQAKQADLNNQSVQSAKYLEQLHNINEQLKNSNEALDDKKAEVEDDLREAHEELMRFLSSQKSTGSFGGQFIWPVRGAVSCEFHGYSGHTGIDILGTSGVTPVRAAASGTVIKVGTWNKSVPRRSAGYGNYVVIDNGQDKNGNSIRTLYAHMYDNTIRVHVGQHVSQGEIIGILGNSGNVRSHGVSPAITDLVSGAHLHFEIIVNNHAVNPRNYL</sequence>
<keyword evidence="1 3" id="KW-0732">Signal</keyword>
<dbReference type="Pfam" id="PF01551">
    <property type="entry name" value="Peptidase_M23"/>
    <property type="match status" value="1"/>
</dbReference>
<dbReference type="Gene3D" id="2.70.70.10">
    <property type="entry name" value="Glucose Permease (Domain IIA)"/>
    <property type="match status" value="1"/>
</dbReference>
<dbReference type="PANTHER" id="PTHR21666">
    <property type="entry name" value="PEPTIDASE-RELATED"/>
    <property type="match status" value="1"/>
</dbReference>
<protein>
    <submittedName>
        <fullName evidence="6">Uncharacterized protein</fullName>
    </submittedName>
</protein>